<dbReference type="InterPro" id="IPR057954">
    <property type="entry name" value="SET_TTL12"/>
</dbReference>
<feature type="region of interest" description="Disordered" evidence="1">
    <location>
        <begin position="387"/>
        <end position="418"/>
    </location>
</feature>
<feature type="domain" description="Tubulin--tyrosine ligase-like protein 12 SET-like" evidence="2">
    <location>
        <begin position="100"/>
        <end position="246"/>
    </location>
</feature>
<dbReference type="AlphaFoldDB" id="A0A8B9XLR5"/>
<dbReference type="PANTHER" id="PTHR46088">
    <property type="entry name" value="TUBULIN--TYROSINE LIGASE-LIKE PROTEIN 12"/>
    <property type="match status" value="1"/>
</dbReference>
<dbReference type="GO" id="GO:0005886">
    <property type="term" value="C:plasma membrane"/>
    <property type="evidence" value="ECO:0007669"/>
    <property type="project" value="Ensembl"/>
</dbReference>
<name>A0A8B9XLR5_BOSMU</name>
<sequence length="711" mass="80442">MQADPTPERSSRVLTPEPEPEPGSESVLDPEQDARAALAEFAALHGPALRASGVPERYWGRLLHKLEHEVFDAGEMFGIMQVEEAEEEESEDEAAQEARKKPNPGGELCYKVIVTNENGLQAADPNSIFLIDHAWTCRVTHARQQLQQVPGLLHRMANLMGVEFHGELPSAEAVDLVLEEMWKFNQTYQLAHGTAEEKVPVWYIMDEFGSRIQHADVPSFATAPFFYMPQQVAYTLLWPLRDLDTGGKWGPATPQGRAGHSPAAPLTAHVSWCRGGDPGLRLRRGRPADPEVHAAALGPHRPAGPQFIHARAARRALPGHTGGEQGEAAPGHQPCRVPLRPRLQGLHGHPAGAQPPHPPALHLHPERGRSRCPLQLLALQGLQVSHLPAQGPARPPRKPPPPDLRRLPGPRRRLSQERPNVLLNQFPCESLLTVKDCLASVARRAGGPEGPAWLPRTFNLRTELPQFISYFQQRERRGEDNHWICKPWNLARSLDTHITKNLHSIVRHRESSPKVVSKYIESPVLFLREDVGRVKFDIRYILLLRSVKPLRLFVYDVFWLRFSNRPFALNDLDDYEKHFTVMNYDPEVVLKQVHYNEFIPEFEKQYPEFPWKSVQAEIFQAFTELFQVACARPPPLGLCDYPSSRAVYAVDLMLKWDSRPDGERAMQPQILEVNFNPDCERACRYHPSFFNDVFSTLFLDEPDGCPVTRLL</sequence>
<proteinExistence type="predicted"/>
<dbReference type="Gene3D" id="3.30.470.20">
    <property type="entry name" value="ATP-grasp fold, B domain"/>
    <property type="match status" value="1"/>
</dbReference>
<dbReference type="Proteomes" id="UP000694520">
    <property type="component" value="Chromosome 5"/>
</dbReference>
<feature type="compositionally biased region" description="Basic and acidic residues" evidence="1">
    <location>
        <begin position="1"/>
        <end position="11"/>
    </location>
</feature>
<dbReference type="GeneTree" id="ENSGT00390000006760"/>
<accession>A0A8B9XLR5</accession>
<evidence type="ECO:0000256" key="1">
    <source>
        <dbReference type="SAM" id="MobiDB-lite"/>
    </source>
</evidence>
<dbReference type="GO" id="GO:0007346">
    <property type="term" value="P:regulation of mitotic cell cycle"/>
    <property type="evidence" value="ECO:0007669"/>
    <property type="project" value="Ensembl"/>
</dbReference>
<dbReference type="Ensembl" id="ENSBGRT00000026547.1">
    <property type="protein sequence ID" value="ENSBGRP00000023006.1"/>
    <property type="gene ID" value="ENSBGRG00000014459.1"/>
</dbReference>
<evidence type="ECO:0000259" key="2">
    <source>
        <dbReference type="Pfam" id="PF25556"/>
    </source>
</evidence>
<dbReference type="InterPro" id="IPR004344">
    <property type="entry name" value="TTL/TTLL_fam"/>
</dbReference>
<dbReference type="Pfam" id="PF03133">
    <property type="entry name" value="TTL"/>
    <property type="match status" value="1"/>
</dbReference>
<dbReference type="PROSITE" id="PS51221">
    <property type="entry name" value="TTL"/>
    <property type="match status" value="1"/>
</dbReference>
<reference evidence="3" key="2">
    <citation type="submission" date="2025-08" db="UniProtKB">
        <authorList>
            <consortium name="Ensembl"/>
        </authorList>
    </citation>
    <scope>IDENTIFICATION</scope>
</reference>
<organism evidence="3 4">
    <name type="scientific">Bos mutus grunniens</name>
    <name type="common">Wild yak</name>
    <name type="synonym">Bos grunniens</name>
    <dbReference type="NCBI Taxonomy" id="30521"/>
    <lineage>
        <taxon>Eukaryota</taxon>
        <taxon>Metazoa</taxon>
        <taxon>Chordata</taxon>
        <taxon>Craniata</taxon>
        <taxon>Vertebrata</taxon>
        <taxon>Euteleostomi</taxon>
        <taxon>Mammalia</taxon>
        <taxon>Eutheria</taxon>
        <taxon>Laurasiatheria</taxon>
        <taxon>Artiodactyla</taxon>
        <taxon>Ruminantia</taxon>
        <taxon>Pecora</taxon>
        <taxon>Bovidae</taxon>
        <taxon>Bovinae</taxon>
        <taxon>Bos</taxon>
    </lineage>
</organism>
<protein>
    <submittedName>
        <fullName evidence="3">Tubulin tyrosine ligase like 12</fullName>
    </submittedName>
</protein>
<dbReference type="GO" id="GO:0140005">
    <property type="term" value="F:histone H4K20me2 reader activity"/>
    <property type="evidence" value="ECO:0007669"/>
    <property type="project" value="Ensembl"/>
</dbReference>
<evidence type="ECO:0000313" key="4">
    <source>
        <dbReference type="Proteomes" id="UP000694520"/>
    </source>
</evidence>
<reference evidence="3" key="3">
    <citation type="submission" date="2025-09" db="UniProtKB">
        <authorList>
            <consortium name="Ensembl"/>
        </authorList>
    </citation>
    <scope>IDENTIFICATION</scope>
</reference>
<reference evidence="3" key="1">
    <citation type="submission" date="2019-05" db="EMBL/GenBank/DDBJ databases">
        <authorList>
            <person name="Zhang S."/>
            <person name="Liu J."/>
        </authorList>
    </citation>
    <scope>NUCLEOTIDE SEQUENCE [LARGE SCALE GENOMIC DNA]</scope>
</reference>
<dbReference type="InterPro" id="IPR027749">
    <property type="entry name" value="TTLL12"/>
</dbReference>
<gene>
    <name evidence="3" type="primary">TTLL12</name>
</gene>
<feature type="region of interest" description="Disordered" evidence="1">
    <location>
        <begin position="84"/>
        <end position="103"/>
    </location>
</feature>
<dbReference type="Pfam" id="PF25556">
    <property type="entry name" value="SET_TTL"/>
    <property type="match status" value="1"/>
</dbReference>
<feature type="region of interest" description="Disordered" evidence="1">
    <location>
        <begin position="1"/>
        <end position="33"/>
    </location>
</feature>
<feature type="compositionally biased region" description="Acidic residues" evidence="1">
    <location>
        <begin position="84"/>
        <end position="95"/>
    </location>
</feature>
<evidence type="ECO:0000313" key="3">
    <source>
        <dbReference type="Ensembl" id="ENSBGRP00000023006.1"/>
    </source>
</evidence>
<dbReference type="GO" id="GO:0060339">
    <property type="term" value="P:negative regulation of type I interferon-mediated signaling pathway"/>
    <property type="evidence" value="ECO:0007669"/>
    <property type="project" value="Ensembl"/>
</dbReference>
<dbReference type="PANTHER" id="PTHR46088:SF1">
    <property type="entry name" value="TUBULIN--TYROSINE LIGASE-LIKE PROTEIN 12"/>
    <property type="match status" value="1"/>
</dbReference>
<feature type="region of interest" description="Disordered" evidence="1">
    <location>
        <begin position="318"/>
        <end position="366"/>
    </location>
</feature>
<keyword evidence="4" id="KW-1185">Reference proteome</keyword>
<dbReference type="GO" id="GO:0005829">
    <property type="term" value="C:cytosol"/>
    <property type="evidence" value="ECO:0007669"/>
    <property type="project" value="Ensembl"/>
</dbReference>